<evidence type="ECO:0000256" key="15">
    <source>
        <dbReference type="ARBA" id="ARBA00034000"/>
    </source>
</evidence>
<dbReference type="GO" id="GO:0008955">
    <property type="term" value="F:peptidoglycan glycosyltransferase activity"/>
    <property type="evidence" value="ECO:0007669"/>
    <property type="project" value="UniProtKB-EC"/>
</dbReference>
<protein>
    <submittedName>
        <fullName evidence="20">Uncharacterized protein</fullName>
    </submittedName>
</protein>
<dbReference type="GO" id="GO:0006508">
    <property type="term" value="P:proteolysis"/>
    <property type="evidence" value="ECO:0007669"/>
    <property type="project" value="UniProtKB-KW"/>
</dbReference>
<dbReference type="Pfam" id="PF00912">
    <property type="entry name" value="Transgly"/>
    <property type="match status" value="1"/>
</dbReference>
<dbReference type="GO" id="GO:0009002">
    <property type="term" value="F:serine-type D-Ala-D-Ala carboxypeptidase activity"/>
    <property type="evidence" value="ECO:0007669"/>
    <property type="project" value="UniProtKB-EC"/>
</dbReference>
<comment type="similarity">
    <text evidence="2">In the C-terminal section; belongs to the transpeptidase family.</text>
</comment>
<dbReference type="InterPro" id="IPR001264">
    <property type="entry name" value="Glyco_trans_51"/>
</dbReference>
<feature type="domain" description="Penicillin-binding protein transpeptidase" evidence="18">
    <location>
        <begin position="364"/>
        <end position="645"/>
    </location>
</feature>
<evidence type="ECO:0000256" key="11">
    <source>
        <dbReference type="ARBA" id="ARBA00022984"/>
    </source>
</evidence>
<dbReference type="Gene3D" id="1.10.3810.10">
    <property type="entry name" value="Biosynthetic peptidoglycan transglycosylase-like"/>
    <property type="match status" value="1"/>
</dbReference>
<dbReference type="STRING" id="1798704.A3J93_05075"/>
<dbReference type="Gene3D" id="2.60.40.10">
    <property type="entry name" value="Immunoglobulins"/>
    <property type="match status" value="1"/>
</dbReference>
<evidence type="ECO:0000256" key="5">
    <source>
        <dbReference type="ARBA" id="ARBA00022645"/>
    </source>
</evidence>
<comment type="subcellular location">
    <subcellularLocation>
        <location evidence="1">Cell membrane</location>
    </subcellularLocation>
</comment>
<dbReference type="GO" id="GO:0071555">
    <property type="term" value="P:cell wall organization"/>
    <property type="evidence" value="ECO:0007669"/>
    <property type="project" value="UniProtKB-KW"/>
</dbReference>
<evidence type="ECO:0000256" key="7">
    <source>
        <dbReference type="ARBA" id="ARBA00022676"/>
    </source>
</evidence>
<keyword evidence="12 17" id="KW-0472">Membrane</keyword>
<dbReference type="Pfam" id="PF00905">
    <property type="entry name" value="Transpeptidase"/>
    <property type="match status" value="1"/>
</dbReference>
<proteinExistence type="inferred from homology"/>
<keyword evidence="10" id="KW-0133">Cell shape</keyword>
<evidence type="ECO:0000256" key="6">
    <source>
        <dbReference type="ARBA" id="ARBA00022670"/>
    </source>
</evidence>
<comment type="catalytic activity">
    <reaction evidence="16">
        <text>[GlcNAc-(1-&gt;4)-Mur2Ac(oyl-L-Ala-gamma-D-Glu-L-Lys-D-Ala-D-Ala)](n)-di-trans,octa-cis-undecaprenyl diphosphate + beta-D-GlcNAc-(1-&gt;4)-Mur2Ac(oyl-L-Ala-gamma-D-Glu-L-Lys-D-Ala-D-Ala)-di-trans,octa-cis-undecaprenyl diphosphate = [GlcNAc-(1-&gt;4)-Mur2Ac(oyl-L-Ala-gamma-D-Glu-L-Lys-D-Ala-D-Ala)](n+1)-di-trans,octa-cis-undecaprenyl diphosphate + di-trans,octa-cis-undecaprenyl diphosphate + H(+)</text>
        <dbReference type="Rhea" id="RHEA:23708"/>
        <dbReference type="Rhea" id="RHEA-COMP:9602"/>
        <dbReference type="Rhea" id="RHEA-COMP:9603"/>
        <dbReference type="ChEBI" id="CHEBI:15378"/>
        <dbReference type="ChEBI" id="CHEBI:58405"/>
        <dbReference type="ChEBI" id="CHEBI:60033"/>
        <dbReference type="ChEBI" id="CHEBI:78435"/>
        <dbReference type="EC" id="2.4.99.28"/>
    </reaction>
</comment>
<dbReference type="GO" id="GO:0009252">
    <property type="term" value="P:peptidoglycan biosynthetic process"/>
    <property type="evidence" value="ECO:0007669"/>
    <property type="project" value="UniProtKB-KW"/>
</dbReference>
<keyword evidence="14" id="KW-0961">Cell wall biogenesis/degradation</keyword>
<evidence type="ECO:0000256" key="2">
    <source>
        <dbReference type="ARBA" id="ARBA00007090"/>
    </source>
</evidence>
<dbReference type="FunFam" id="1.10.3810.10:FF:000001">
    <property type="entry name" value="Penicillin-binding protein 1A"/>
    <property type="match status" value="1"/>
</dbReference>
<evidence type="ECO:0000313" key="21">
    <source>
        <dbReference type="Proteomes" id="UP000177907"/>
    </source>
</evidence>
<dbReference type="EMBL" id="MFQZ01000009">
    <property type="protein sequence ID" value="OGH87779.1"/>
    <property type="molecule type" value="Genomic_DNA"/>
</dbReference>
<evidence type="ECO:0000256" key="13">
    <source>
        <dbReference type="ARBA" id="ARBA00023268"/>
    </source>
</evidence>
<dbReference type="AlphaFoldDB" id="A0A1F6NV34"/>
<dbReference type="InterPro" id="IPR050396">
    <property type="entry name" value="Glycosyltr_51/Transpeptidase"/>
</dbReference>
<dbReference type="InterPro" id="IPR012338">
    <property type="entry name" value="Beta-lactam/transpept-like"/>
</dbReference>
<keyword evidence="6" id="KW-0645">Protease</keyword>
<evidence type="ECO:0000256" key="16">
    <source>
        <dbReference type="ARBA" id="ARBA00049902"/>
    </source>
</evidence>
<dbReference type="InterPro" id="IPR036950">
    <property type="entry name" value="PBP_transglycosylase"/>
</dbReference>
<gene>
    <name evidence="20" type="ORF">A3J93_05075</name>
</gene>
<keyword evidence="4" id="KW-1003">Cell membrane</keyword>
<evidence type="ECO:0000256" key="10">
    <source>
        <dbReference type="ARBA" id="ARBA00022960"/>
    </source>
</evidence>
<dbReference type="PANTHER" id="PTHR32282:SF11">
    <property type="entry name" value="PENICILLIN-BINDING PROTEIN 1B"/>
    <property type="match status" value="1"/>
</dbReference>
<evidence type="ECO:0000256" key="4">
    <source>
        <dbReference type="ARBA" id="ARBA00022475"/>
    </source>
</evidence>
<evidence type="ECO:0000256" key="1">
    <source>
        <dbReference type="ARBA" id="ARBA00004236"/>
    </source>
</evidence>
<dbReference type="InterPro" id="IPR013783">
    <property type="entry name" value="Ig-like_fold"/>
</dbReference>
<accession>A0A1F6NV34</accession>
<evidence type="ECO:0000256" key="12">
    <source>
        <dbReference type="ARBA" id="ARBA00023136"/>
    </source>
</evidence>
<reference evidence="20 21" key="1">
    <citation type="journal article" date="2016" name="Nat. Commun.">
        <title>Thousands of microbial genomes shed light on interconnected biogeochemical processes in an aquifer system.</title>
        <authorList>
            <person name="Anantharaman K."/>
            <person name="Brown C.T."/>
            <person name="Hug L.A."/>
            <person name="Sharon I."/>
            <person name="Castelle C.J."/>
            <person name="Probst A.J."/>
            <person name="Thomas B.C."/>
            <person name="Singh A."/>
            <person name="Wilkins M.J."/>
            <person name="Karaoz U."/>
            <person name="Brodie E.L."/>
            <person name="Williams K.H."/>
            <person name="Hubbard S.S."/>
            <person name="Banfield J.F."/>
        </authorList>
    </citation>
    <scope>NUCLEOTIDE SEQUENCE [LARGE SCALE GENOMIC DNA]</scope>
</reference>
<dbReference type="GO" id="GO:0030288">
    <property type="term" value="C:outer membrane-bounded periplasmic space"/>
    <property type="evidence" value="ECO:0007669"/>
    <property type="project" value="TreeGrafter"/>
</dbReference>
<dbReference type="GO" id="GO:0005886">
    <property type="term" value="C:plasma membrane"/>
    <property type="evidence" value="ECO:0007669"/>
    <property type="project" value="UniProtKB-SubCell"/>
</dbReference>
<keyword evidence="5" id="KW-0121">Carboxypeptidase</keyword>
<evidence type="ECO:0000256" key="3">
    <source>
        <dbReference type="ARBA" id="ARBA00007739"/>
    </source>
</evidence>
<feature type="transmembrane region" description="Helical" evidence="17">
    <location>
        <begin position="50"/>
        <end position="72"/>
    </location>
</feature>
<feature type="domain" description="Glycosyl transferase family 51" evidence="19">
    <location>
        <begin position="101"/>
        <end position="273"/>
    </location>
</feature>
<keyword evidence="11" id="KW-0573">Peptidoglycan synthesis</keyword>
<keyword evidence="7" id="KW-0328">Glycosyltransferase</keyword>
<dbReference type="GO" id="GO:0008360">
    <property type="term" value="P:regulation of cell shape"/>
    <property type="evidence" value="ECO:0007669"/>
    <property type="project" value="UniProtKB-KW"/>
</dbReference>
<evidence type="ECO:0000256" key="14">
    <source>
        <dbReference type="ARBA" id="ARBA00023316"/>
    </source>
</evidence>
<evidence type="ECO:0000256" key="8">
    <source>
        <dbReference type="ARBA" id="ARBA00022679"/>
    </source>
</evidence>
<dbReference type="NCBIfam" id="TIGR02074">
    <property type="entry name" value="PBP_1a_fam"/>
    <property type="match status" value="1"/>
</dbReference>
<evidence type="ECO:0000313" key="20">
    <source>
        <dbReference type="EMBL" id="OGH87779.1"/>
    </source>
</evidence>
<keyword evidence="17" id="KW-0812">Transmembrane</keyword>
<dbReference type="InterPro" id="IPR023346">
    <property type="entry name" value="Lysozyme-like_dom_sf"/>
</dbReference>
<keyword evidence="17" id="KW-1133">Transmembrane helix</keyword>
<evidence type="ECO:0000256" key="17">
    <source>
        <dbReference type="SAM" id="Phobius"/>
    </source>
</evidence>
<name>A0A1F6NV34_9BACT</name>
<comment type="caution">
    <text evidence="20">The sequence shown here is derived from an EMBL/GenBank/DDBJ whole genome shotgun (WGS) entry which is preliminary data.</text>
</comment>
<keyword evidence="8" id="KW-0808">Transferase</keyword>
<dbReference type="Proteomes" id="UP000177907">
    <property type="component" value="Unassembled WGS sequence"/>
</dbReference>
<evidence type="ECO:0000259" key="19">
    <source>
        <dbReference type="Pfam" id="PF00912"/>
    </source>
</evidence>
<keyword evidence="9" id="KW-0378">Hydrolase</keyword>
<dbReference type="Gene3D" id="3.40.710.10">
    <property type="entry name" value="DD-peptidase/beta-lactamase superfamily"/>
    <property type="match status" value="1"/>
</dbReference>
<keyword evidence="13" id="KW-0511">Multifunctional enzyme</keyword>
<evidence type="ECO:0000259" key="18">
    <source>
        <dbReference type="Pfam" id="PF00905"/>
    </source>
</evidence>
<dbReference type="GO" id="GO:0008658">
    <property type="term" value="F:penicillin binding"/>
    <property type="evidence" value="ECO:0007669"/>
    <property type="project" value="InterPro"/>
</dbReference>
<organism evidence="20 21">
    <name type="scientific">Candidatus Magasanikbacteria bacterium RIFOXYC2_FULL_42_28</name>
    <dbReference type="NCBI Taxonomy" id="1798704"/>
    <lineage>
        <taxon>Bacteria</taxon>
        <taxon>Candidatus Magasanikiibacteriota</taxon>
    </lineage>
</organism>
<dbReference type="Pfam" id="PF17957">
    <property type="entry name" value="Big_7"/>
    <property type="match status" value="1"/>
</dbReference>
<dbReference type="InterPro" id="IPR001460">
    <property type="entry name" value="PCN-bd_Tpept"/>
</dbReference>
<evidence type="ECO:0000256" key="9">
    <source>
        <dbReference type="ARBA" id="ARBA00022801"/>
    </source>
</evidence>
<comment type="catalytic activity">
    <reaction evidence="15">
        <text>Preferential cleavage: (Ac)2-L-Lys-D-Ala-|-D-Ala. Also transpeptidation of peptidyl-alanyl moieties that are N-acyl substituents of D-alanine.</text>
        <dbReference type="EC" id="3.4.16.4"/>
    </reaction>
</comment>
<dbReference type="SUPFAM" id="SSF53955">
    <property type="entry name" value="Lysozyme-like"/>
    <property type="match status" value="1"/>
</dbReference>
<dbReference type="PANTHER" id="PTHR32282">
    <property type="entry name" value="BINDING PROTEIN TRANSPEPTIDASE, PUTATIVE-RELATED"/>
    <property type="match status" value="1"/>
</dbReference>
<comment type="similarity">
    <text evidence="3">In the N-terminal section; belongs to the glycosyltransferase 51 family.</text>
</comment>
<dbReference type="SUPFAM" id="SSF56601">
    <property type="entry name" value="beta-lactamase/transpeptidase-like"/>
    <property type="match status" value="1"/>
</dbReference>
<sequence length="963" mass="106626">MPIPQLRPRKTRTYGILGDSPRRNFSFLKKFRFPRFWQRREGSRGWLKKLIKPAIALLALGIISITAMVAWVSRDLPDPNNLSGRQIAQSTKIYDRTGEHLLYEIYQNQKRTTVELNQISPWVAKATVAVEDRLFYEHSGVRIVSIIRAGINNLLGRSAGSGGASTLTQQFIKNAVVGDEHSIFRKIKEAILALRLERKYSKDEIMKMYLNEVPYGSTNYGVESASQSYFKKPASELTLPEAATLAAIVKAPTRYLNNPESLRDRRDLVLRLMFDQGMITENEKTEAQDSALRLYRNIGIMEAPHFVLYVKQLLAEQFGESLVDTGGLKIITTLDYDKQISAQNIIKEQGDKFAKDSNANNAALVSIDPKTGEILAMVGSRDFANEEIDGQFNVAILGRRQPGSSFKPFVYLAAFEKGYTPETVLYDTITNFEQRANGDDYIPKNYDGKEHGLLTMRTALQGSLNIPAVKTLYLVGQEKVIDIAKRFGYTTLTADKVKNAGLSLVLGGAELNLLEHTAAFATLANNGVYHKPTSILKVTNPQEETLFEKKENVGVEATTPELAALVSNVLSDNNARAYIFGLNNNLVLPDRPVATKTGTTNDNKDAWTMGYTPALATGVWVGNTIPTPMKAGGNTLAGTIWNKFMRTSTTNMPVENFPEAPTSTATKPILRGASGGIILKINSVNGKIAVSTTPEHLIVEKKYLLPHDILHYVIKDDPAGPIPMSPADDPQYSRWEDGLRAWIEKSVAAGEQLTLEEPPSELDNNQSPELAPIVKIITPINGQIITNRELYLEATASAPRGISRVTFLIDGAPAGTVNAPPFVVNYQAKILENGQHVLRAYAEDDMGNSAVAEQLFVLDAPQGPPEFVWAENDNLKLEATDFPRALKIKVYRWNEVKDLRIFLYSAGPTKYIYNFKPNEDKAENGQLNFEWNTYPGAGNYQIKGVLTGSDGQTTEQTLAVTVE</sequence>